<sequence length="143" mass="15565">MRISALYRSTLLRYFVASFLALLVDVAVLSLSLRLLHMSLAWAATAGFVVGAVVAYILSIRWVFSERALANTPWVEFLGFVGIGVVGLGVTQFVLWLGTAGLGIMPELVKLAAAAASFLFNYLARRSLLFIARSRIARGEDLV</sequence>
<proteinExistence type="inferred from homology"/>
<keyword evidence="3 6" id="KW-0812">Transmembrane</keyword>
<dbReference type="KEGG" id="sacz:AOT14_27570"/>
<feature type="transmembrane region" description="Helical" evidence="6">
    <location>
        <begin position="39"/>
        <end position="64"/>
    </location>
</feature>
<protein>
    <submittedName>
        <fullName evidence="8">Polysaccharide synthesis protein GtrA</fullName>
    </submittedName>
</protein>
<feature type="transmembrane region" description="Helical" evidence="6">
    <location>
        <begin position="76"/>
        <end position="98"/>
    </location>
</feature>
<reference evidence="8 9" key="1">
    <citation type="journal article" date="2015" name="Genome Announc.">
        <title>Complete Genome Sequencing of Stenotrophomonas acidaminiphila ZAC14D2_NAIMI4_2, a Multidrug-Resistant Strain Isolated from Sediments of a Polluted River in Mexico, Uncovers New Antibiotic Resistance Genes and a Novel Class-II Lasso Peptide Biosynthesis Gene Cluster.</title>
        <authorList>
            <person name="Vinuesa P."/>
            <person name="Ochoa-Sanchez L.E."/>
        </authorList>
    </citation>
    <scope>NUCLEOTIDE SEQUENCE [LARGE SCALE GENOMIC DNA]</scope>
    <source>
        <strain evidence="8 9">ZAC14D2_NAIMI4_2</strain>
    </source>
</reference>
<dbReference type="PATRIC" id="fig|128780.6.peg.2785"/>
<evidence type="ECO:0000256" key="5">
    <source>
        <dbReference type="ARBA" id="ARBA00023136"/>
    </source>
</evidence>
<feature type="transmembrane region" description="Helical" evidence="6">
    <location>
        <begin position="12"/>
        <end position="33"/>
    </location>
</feature>
<dbReference type="GO" id="GO:0000271">
    <property type="term" value="P:polysaccharide biosynthetic process"/>
    <property type="evidence" value="ECO:0007669"/>
    <property type="project" value="InterPro"/>
</dbReference>
<name>A0A0S1B222_9GAMM</name>
<keyword evidence="5 6" id="KW-0472">Membrane</keyword>
<dbReference type="GO" id="GO:0005886">
    <property type="term" value="C:plasma membrane"/>
    <property type="evidence" value="ECO:0007669"/>
    <property type="project" value="TreeGrafter"/>
</dbReference>
<evidence type="ECO:0000313" key="8">
    <source>
        <dbReference type="EMBL" id="ALJ29116.1"/>
    </source>
</evidence>
<dbReference type="InterPro" id="IPR007267">
    <property type="entry name" value="GtrA_DPMS_TM"/>
</dbReference>
<dbReference type="Proteomes" id="UP000061010">
    <property type="component" value="Chromosome"/>
</dbReference>
<evidence type="ECO:0000256" key="3">
    <source>
        <dbReference type="ARBA" id="ARBA00022692"/>
    </source>
</evidence>
<comment type="similarity">
    <text evidence="2">Belongs to the GtrA family.</text>
</comment>
<dbReference type="PANTHER" id="PTHR38459:SF1">
    <property type="entry name" value="PROPHAGE BACTOPRENOL-LINKED GLUCOSE TRANSLOCASE HOMOLOG"/>
    <property type="match status" value="1"/>
</dbReference>
<evidence type="ECO:0000256" key="2">
    <source>
        <dbReference type="ARBA" id="ARBA00009399"/>
    </source>
</evidence>
<evidence type="ECO:0000256" key="4">
    <source>
        <dbReference type="ARBA" id="ARBA00022989"/>
    </source>
</evidence>
<dbReference type="AlphaFoldDB" id="A0A0S1B222"/>
<dbReference type="InterPro" id="IPR051401">
    <property type="entry name" value="GtrA_CellWall_Glycosyl"/>
</dbReference>
<keyword evidence="4 6" id="KW-1133">Transmembrane helix</keyword>
<dbReference type="Pfam" id="PF04138">
    <property type="entry name" value="GtrA_DPMS_TM"/>
    <property type="match status" value="1"/>
</dbReference>
<evidence type="ECO:0000259" key="7">
    <source>
        <dbReference type="Pfam" id="PF04138"/>
    </source>
</evidence>
<gene>
    <name evidence="8" type="ORF">AOT14_27570</name>
</gene>
<evidence type="ECO:0000313" key="9">
    <source>
        <dbReference type="Proteomes" id="UP000061010"/>
    </source>
</evidence>
<feature type="domain" description="GtrA/DPMS transmembrane" evidence="7">
    <location>
        <begin position="13"/>
        <end position="130"/>
    </location>
</feature>
<dbReference type="EMBL" id="CP012900">
    <property type="protein sequence ID" value="ALJ29116.1"/>
    <property type="molecule type" value="Genomic_DNA"/>
</dbReference>
<dbReference type="OrthoDB" id="7192803at2"/>
<evidence type="ECO:0000256" key="1">
    <source>
        <dbReference type="ARBA" id="ARBA00004141"/>
    </source>
</evidence>
<comment type="subcellular location">
    <subcellularLocation>
        <location evidence="1">Membrane</location>
        <topology evidence="1">Multi-pass membrane protein</topology>
    </subcellularLocation>
</comment>
<accession>A0A0S1B222</accession>
<dbReference type="RefSeq" id="WP_054667248.1">
    <property type="nucleotide sequence ID" value="NZ_CP043570.1"/>
</dbReference>
<dbReference type="PANTHER" id="PTHR38459">
    <property type="entry name" value="PROPHAGE BACTOPRENOL-LINKED GLUCOSE TRANSLOCASE HOMOLOG"/>
    <property type="match status" value="1"/>
</dbReference>
<evidence type="ECO:0000256" key="6">
    <source>
        <dbReference type="SAM" id="Phobius"/>
    </source>
</evidence>
<keyword evidence="9" id="KW-1185">Reference proteome</keyword>
<organism evidence="8 9">
    <name type="scientific">Stenotrophomonas acidaminiphila</name>
    <dbReference type="NCBI Taxonomy" id="128780"/>
    <lineage>
        <taxon>Bacteria</taxon>
        <taxon>Pseudomonadati</taxon>
        <taxon>Pseudomonadota</taxon>
        <taxon>Gammaproteobacteria</taxon>
        <taxon>Lysobacterales</taxon>
        <taxon>Lysobacteraceae</taxon>
        <taxon>Stenotrophomonas</taxon>
    </lineage>
</organism>
<feature type="transmembrane region" description="Helical" evidence="6">
    <location>
        <begin position="104"/>
        <end position="124"/>
    </location>
</feature>